<organism evidence="3 4">
    <name type="scientific">Cyclobacterium lianum</name>
    <dbReference type="NCBI Taxonomy" id="388280"/>
    <lineage>
        <taxon>Bacteria</taxon>
        <taxon>Pseudomonadati</taxon>
        <taxon>Bacteroidota</taxon>
        <taxon>Cytophagia</taxon>
        <taxon>Cytophagales</taxon>
        <taxon>Cyclobacteriaceae</taxon>
        <taxon>Cyclobacterium</taxon>
    </lineage>
</organism>
<evidence type="ECO:0000259" key="1">
    <source>
        <dbReference type="Pfam" id="PF01408"/>
    </source>
</evidence>
<dbReference type="Proteomes" id="UP000184513">
    <property type="component" value="Unassembled WGS sequence"/>
</dbReference>
<dbReference type="PANTHER" id="PTHR43249:SF1">
    <property type="entry name" value="D-GLUCOSIDE 3-DEHYDROGENASE"/>
    <property type="match status" value="1"/>
</dbReference>
<dbReference type="SUPFAM" id="SSF55347">
    <property type="entry name" value="Glyceraldehyde-3-phosphate dehydrogenase-like, C-terminal domain"/>
    <property type="match status" value="1"/>
</dbReference>
<dbReference type="EMBL" id="FRCY01000003">
    <property type="protein sequence ID" value="SHM77742.1"/>
    <property type="molecule type" value="Genomic_DNA"/>
</dbReference>
<accession>A0A1M7LI52</accession>
<dbReference type="PANTHER" id="PTHR43249">
    <property type="entry name" value="UDP-N-ACETYL-2-AMINO-2-DEOXY-D-GLUCURONATE OXIDASE"/>
    <property type="match status" value="1"/>
</dbReference>
<protein>
    <submittedName>
        <fullName evidence="3">Predicted dehydrogenase</fullName>
    </submittedName>
</protein>
<dbReference type="AlphaFoldDB" id="A0A1M7LI52"/>
<dbReference type="Gene3D" id="3.30.360.10">
    <property type="entry name" value="Dihydrodipicolinate Reductase, domain 2"/>
    <property type="match status" value="1"/>
</dbReference>
<feature type="domain" description="GFO/IDH/MocA-like oxidoreductase" evidence="2">
    <location>
        <begin position="190"/>
        <end position="316"/>
    </location>
</feature>
<evidence type="ECO:0000313" key="3">
    <source>
        <dbReference type="EMBL" id="SHM77742.1"/>
    </source>
</evidence>
<dbReference type="STRING" id="388280.SAMN04488057_103291"/>
<dbReference type="SUPFAM" id="SSF51735">
    <property type="entry name" value="NAD(P)-binding Rossmann-fold domains"/>
    <property type="match status" value="1"/>
</dbReference>
<dbReference type="Pfam" id="PF22725">
    <property type="entry name" value="GFO_IDH_MocA_C3"/>
    <property type="match status" value="1"/>
</dbReference>
<dbReference type="InterPro" id="IPR036291">
    <property type="entry name" value="NAD(P)-bd_dom_sf"/>
</dbReference>
<dbReference type="Gene3D" id="3.40.50.720">
    <property type="entry name" value="NAD(P)-binding Rossmann-like Domain"/>
    <property type="match status" value="1"/>
</dbReference>
<dbReference type="InterPro" id="IPR055170">
    <property type="entry name" value="GFO_IDH_MocA-like_dom"/>
</dbReference>
<evidence type="ECO:0000259" key="2">
    <source>
        <dbReference type="Pfam" id="PF22725"/>
    </source>
</evidence>
<dbReference type="InterPro" id="IPR000683">
    <property type="entry name" value="Gfo/Idh/MocA-like_OxRdtase_N"/>
</dbReference>
<sequence length="387" mass="42896">MPVDPGRFVPIGKGKDQFRGHRGPFISEDIGTWKPNVNRSGALFSNLFPKFNPMKSFKHTEVNWGVLGAGDVCEKKSAPAMQKIKGSRLVAVMRRNGEKAADYARRHGVSKWYDDADDLINDPEVNAIYIATPPHAHMELTIKAATAGKPVYVEKPMARNFEECKQMIAACEQASLPLYVAYYRRSLPNFLKVKSLLDEGAIGKPRYVTIMMNQPRHPDVKASLKENWRIDPEKAGGGYFYDLGSHQLDLLDFLLGPIADVCGVASNQAGEYPAEDIVLGNFSFSSGVLGAGNWCFTTGEPSRKDEIKIIGAEGEISFPCFWGTDVTLRKNGKGEQVFAFEMPENIQFFLIKSIVDELLGKEAICPSTGESAARTNRVMEEMIGKYK</sequence>
<proteinExistence type="predicted"/>
<dbReference type="GO" id="GO:0000166">
    <property type="term" value="F:nucleotide binding"/>
    <property type="evidence" value="ECO:0007669"/>
    <property type="project" value="InterPro"/>
</dbReference>
<reference evidence="3 4" key="1">
    <citation type="submission" date="2016-11" db="EMBL/GenBank/DDBJ databases">
        <authorList>
            <person name="Jaros S."/>
            <person name="Januszkiewicz K."/>
            <person name="Wedrychowicz H."/>
        </authorList>
    </citation>
    <scope>NUCLEOTIDE SEQUENCE [LARGE SCALE GENOMIC DNA]</scope>
    <source>
        <strain evidence="3 4">CGMCC 1.6102</strain>
    </source>
</reference>
<dbReference type="Pfam" id="PF01408">
    <property type="entry name" value="GFO_IDH_MocA"/>
    <property type="match status" value="1"/>
</dbReference>
<name>A0A1M7LI52_9BACT</name>
<keyword evidence="4" id="KW-1185">Reference proteome</keyword>
<gene>
    <name evidence="3" type="ORF">SAMN04488057_103291</name>
</gene>
<dbReference type="InterPro" id="IPR052515">
    <property type="entry name" value="Gfo/Idh/MocA_Oxidoreductase"/>
</dbReference>
<feature type="domain" description="Gfo/Idh/MocA-like oxidoreductase N-terminal" evidence="1">
    <location>
        <begin position="62"/>
        <end position="182"/>
    </location>
</feature>
<evidence type="ECO:0000313" key="4">
    <source>
        <dbReference type="Proteomes" id="UP000184513"/>
    </source>
</evidence>